<dbReference type="InterPro" id="IPR006659">
    <property type="entry name" value="Arsenate_reductase"/>
</dbReference>
<dbReference type="PANTHER" id="PTHR30041:SF5">
    <property type="entry name" value="ARSENATE REDUCTASE-RELATED"/>
    <property type="match status" value="1"/>
</dbReference>
<comment type="caution">
    <text evidence="8">The sequence shown here is derived from an EMBL/GenBank/DDBJ whole genome shotgun (WGS) entry which is preliminary data.</text>
</comment>
<dbReference type="InterPro" id="IPR006660">
    <property type="entry name" value="Arsenate_reductase-like"/>
</dbReference>
<evidence type="ECO:0000256" key="5">
    <source>
        <dbReference type="ARBA" id="ARBA00039879"/>
    </source>
</evidence>
<dbReference type="RefSeq" id="WP_005168400.1">
    <property type="nucleotide sequence ID" value="NZ_KB850033.1"/>
</dbReference>
<evidence type="ECO:0000256" key="2">
    <source>
        <dbReference type="ARBA" id="ARBA00022849"/>
    </source>
</evidence>
<comment type="similarity">
    <text evidence="1 6 7">Belongs to the ArsC family.</text>
</comment>
<name>N9MF61_9GAMM</name>
<organism evidence="8 9">
    <name type="scientific">Acinetobacter pseudolwoffii</name>
    <dbReference type="NCBI Taxonomy" id="2053287"/>
    <lineage>
        <taxon>Bacteria</taxon>
        <taxon>Pseudomonadati</taxon>
        <taxon>Pseudomonadota</taxon>
        <taxon>Gammaproteobacteria</taxon>
        <taxon>Moraxellales</taxon>
        <taxon>Moraxellaceae</taxon>
        <taxon>Acinetobacter</taxon>
    </lineage>
</organism>
<evidence type="ECO:0000256" key="6">
    <source>
        <dbReference type="PROSITE-ProRule" id="PRU01282"/>
    </source>
</evidence>
<gene>
    <name evidence="8" type="ORF">F906_00050</name>
</gene>
<proteinExistence type="inferred from homology"/>
<protein>
    <recommendedName>
        <fullName evidence="5 7">Arsenate reductase</fullName>
        <ecNumber evidence="4 7">1.20.4.1</ecNumber>
    </recommendedName>
</protein>
<dbReference type="OrthoDB" id="9790554at2"/>
<keyword evidence="3 7" id="KW-0560">Oxidoreductase</keyword>
<dbReference type="InterPro" id="IPR036249">
    <property type="entry name" value="Thioredoxin-like_sf"/>
</dbReference>
<dbReference type="AlphaFoldDB" id="N9MF61"/>
<evidence type="ECO:0000313" key="9">
    <source>
        <dbReference type="Proteomes" id="UP000023774"/>
    </source>
</evidence>
<sequence length="142" mass="16159">MTSKVKIYHNPACGTSRNTLALIQNTGEEPKIIEYLNNPPNKTELINLIEQSGLSVREAIRKNVEPFETLKLDQLHWTDEQLINFMLEYPILMNRPFVVTELGVKLCRPSELVLDILSAPQLGAFSKEDGEIIIDKNGKRVR</sequence>
<keyword evidence="9" id="KW-1185">Reference proteome</keyword>
<dbReference type="Gene3D" id="3.40.30.10">
    <property type="entry name" value="Glutaredoxin"/>
    <property type="match status" value="1"/>
</dbReference>
<dbReference type="EMBL" id="APRJ01000006">
    <property type="protein sequence ID" value="ENW88814.1"/>
    <property type="molecule type" value="Genomic_DNA"/>
</dbReference>
<dbReference type="Proteomes" id="UP000023774">
    <property type="component" value="Unassembled WGS sequence"/>
</dbReference>
<dbReference type="Pfam" id="PF03960">
    <property type="entry name" value="ArsC"/>
    <property type="match status" value="1"/>
</dbReference>
<reference evidence="8 9" key="1">
    <citation type="submission" date="2013-02" db="EMBL/GenBank/DDBJ databases">
        <title>The Genome Sequence of Acinetobacter sp. NIPH 713.</title>
        <authorList>
            <consortium name="The Broad Institute Genome Sequencing Platform"/>
            <consortium name="The Broad Institute Genome Sequencing Center for Infectious Disease"/>
            <person name="Cerqueira G."/>
            <person name="Feldgarden M."/>
            <person name="Courvalin P."/>
            <person name="Perichon B."/>
            <person name="Grillot-Courvalin C."/>
            <person name="Clermont D."/>
            <person name="Rocha E."/>
            <person name="Yoon E.-J."/>
            <person name="Nemec A."/>
            <person name="Walker B."/>
            <person name="Young S.K."/>
            <person name="Zeng Q."/>
            <person name="Gargeya S."/>
            <person name="Fitzgerald M."/>
            <person name="Haas B."/>
            <person name="Abouelleil A."/>
            <person name="Alvarado L."/>
            <person name="Arachchi H.M."/>
            <person name="Berlin A.M."/>
            <person name="Chapman S.B."/>
            <person name="Dewar J."/>
            <person name="Goldberg J."/>
            <person name="Griggs A."/>
            <person name="Gujja S."/>
            <person name="Hansen M."/>
            <person name="Howarth C."/>
            <person name="Imamovic A."/>
            <person name="Larimer J."/>
            <person name="McCowan C."/>
            <person name="Murphy C."/>
            <person name="Neiman D."/>
            <person name="Pearson M."/>
            <person name="Priest M."/>
            <person name="Roberts A."/>
            <person name="Saif S."/>
            <person name="Shea T."/>
            <person name="Sisk P."/>
            <person name="Sykes S."/>
            <person name="Wortman J."/>
            <person name="Nusbaum C."/>
            <person name="Birren B."/>
        </authorList>
    </citation>
    <scope>NUCLEOTIDE SEQUENCE [LARGE SCALE GENOMIC DNA]</scope>
    <source>
        <strain evidence="8 9">NIPH 713</strain>
    </source>
</reference>
<evidence type="ECO:0000256" key="1">
    <source>
        <dbReference type="ARBA" id="ARBA00007198"/>
    </source>
</evidence>
<evidence type="ECO:0000256" key="4">
    <source>
        <dbReference type="ARBA" id="ARBA00038969"/>
    </source>
</evidence>
<accession>N9MF61</accession>
<dbReference type="EC" id="1.20.4.1" evidence="4 7"/>
<evidence type="ECO:0000256" key="7">
    <source>
        <dbReference type="RuleBase" id="RU362029"/>
    </source>
</evidence>
<comment type="catalytic activity">
    <reaction evidence="7">
        <text>[glutaredoxin]-dithiol + arsenate + glutathione + H(+) = glutathionyl-S-S-[glutaredoxin] + arsenite + H2O</text>
        <dbReference type="Rhea" id="RHEA:22016"/>
        <dbReference type="Rhea" id="RHEA-COMP:10729"/>
        <dbReference type="Rhea" id="RHEA-COMP:17668"/>
        <dbReference type="ChEBI" id="CHEBI:15377"/>
        <dbReference type="ChEBI" id="CHEBI:15378"/>
        <dbReference type="ChEBI" id="CHEBI:29242"/>
        <dbReference type="ChEBI" id="CHEBI:29950"/>
        <dbReference type="ChEBI" id="CHEBI:48597"/>
        <dbReference type="ChEBI" id="CHEBI:57925"/>
        <dbReference type="ChEBI" id="CHEBI:146199"/>
        <dbReference type="EC" id="1.20.4.1"/>
    </reaction>
</comment>
<dbReference type="GO" id="GO:0046685">
    <property type="term" value="P:response to arsenic-containing substance"/>
    <property type="evidence" value="ECO:0007669"/>
    <property type="project" value="UniProtKB-KW"/>
</dbReference>
<evidence type="ECO:0000256" key="3">
    <source>
        <dbReference type="ARBA" id="ARBA00023002"/>
    </source>
</evidence>
<dbReference type="PROSITE" id="PS51353">
    <property type="entry name" value="ARSC"/>
    <property type="match status" value="1"/>
</dbReference>
<dbReference type="SUPFAM" id="SSF52833">
    <property type="entry name" value="Thioredoxin-like"/>
    <property type="match status" value="1"/>
</dbReference>
<dbReference type="PATRIC" id="fig|1217709.3.peg.43"/>
<dbReference type="HOGENOM" id="CLU_116644_0_0_6"/>
<dbReference type="NCBIfam" id="TIGR00014">
    <property type="entry name" value="arsC"/>
    <property type="match status" value="1"/>
</dbReference>
<dbReference type="PANTHER" id="PTHR30041">
    <property type="entry name" value="ARSENATE REDUCTASE"/>
    <property type="match status" value="1"/>
</dbReference>
<dbReference type="CDD" id="cd03034">
    <property type="entry name" value="ArsC_ArsC"/>
    <property type="match status" value="1"/>
</dbReference>
<keyword evidence="2" id="KW-0059">Arsenical resistance</keyword>
<evidence type="ECO:0000313" key="8">
    <source>
        <dbReference type="EMBL" id="ENW88814.1"/>
    </source>
</evidence>
<dbReference type="GO" id="GO:0008794">
    <property type="term" value="F:arsenate reductase (glutaredoxin) activity"/>
    <property type="evidence" value="ECO:0007669"/>
    <property type="project" value="UniProtKB-UniRule"/>
</dbReference>